<dbReference type="Pfam" id="PF04542">
    <property type="entry name" value="Sigma70_r2"/>
    <property type="match status" value="1"/>
</dbReference>
<evidence type="ECO:0000313" key="7">
    <source>
        <dbReference type="EMBL" id="MCZ8532690.1"/>
    </source>
</evidence>
<keyword evidence="8" id="KW-1185">Reference proteome</keyword>
<feature type="domain" description="RNA polymerase sigma factor 70 region 4 type 2" evidence="6">
    <location>
        <begin position="120"/>
        <end position="171"/>
    </location>
</feature>
<dbReference type="InterPro" id="IPR013325">
    <property type="entry name" value="RNA_pol_sigma_r2"/>
</dbReference>
<protein>
    <submittedName>
        <fullName evidence="7">Sigma-70 family RNA polymerase sigma factor</fullName>
    </submittedName>
</protein>
<dbReference type="GO" id="GO:0006352">
    <property type="term" value="P:DNA-templated transcription initiation"/>
    <property type="evidence" value="ECO:0007669"/>
    <property type="project" value="InterPro"/>
</dbReference>
<keyword evidence="2" id="KW-0805">Transcription regulation</keyword>
<dbReference type="InterPro" id="IPR013249">
    <property type="entry name" value="RNA_pol_sigma70_r4_t2"/>
</dbReference>
<dbReference type="AlphaFoldDB" id="A0A9X3L7N4"/>
<dbReference type="InterPro" id="IPR014284">
    <property type="entry name" value="RNA_pol_sigma-70_dom"/>
</dbReference>
<evidence type="ECO:0000256" key="3">
    <source>
        <dbReference type="ARBA" id="ARBA00023082"/>
    </source>
</evidence>
<dbReference type="PANTHER" id="PTHR43133">
    <property type="entry name" value="RNA POLYMERASE ECF-TYPE SIGMA FACTO"/>
    <property type="match status" value="1"/>
</dbReference>
<dbReference type="CDD" id="cd06171">
    <property type="entry name" value="Sigma70_r4"/>
    <property type="match status" value="1"/>
</dbReference>
<dbReference type="SUPFAM" id="SSF88659">
    <property type="entry name" value="Sigma3 and sigma4 domains of RNA polymerase sigma factors"/>
    <property type="match status" value="1"/>
</dbReference>
<dbReference type="EMBL" id="JAMKBI010000003">
    <property type="protein sequence ID" value="MCZ8532690.1"/>
    <property type="molecule type" value="Genomic_DNA"/>
</dbReference>
<comment type="similarity">
    <text evidence="1">Belongs to the sigma-70 factor family. ECF subfamily.</text>
</comment>
<dbReference type="NCBIfam" id="TIGR02937">
    <property type="entry name" value="sigma70-ECF"/>
    <property type="match status" value="1"/>
</dbReference>
<dbReference type="RefSeq" id="WP_269921233.1">
    <property type="nucleotide sequence ID" value="NZ_JAMKBI010000003.1"/>
</dbReference>
<evidence type="ECO:0000256" key="2">
    <source>
        <dbReference type="ARBA" id="ARBA00023015"/>
    </source>
</evidence>
<evidence type="ECO:0000256" key="4">
    <source>
        <dbReference type="ARBA" id="ARBA00023163"/>
    </source>
</evidence>
<dbReference type="InterPro" id="IPR039425">
    <property type="entry name" value="RNA_pol_sigma-70-like"/>
</dbReference>
<gene>
    <name evidence="7" type="ORF">M9R61_04920</name>
</gene>
<feature type="domain" description="RNA polymerase sigma-70 region 2" evidence="5">
    <location>
        <begin position="21"/>
        <end position="85"/>
    </location>
</feature>
<name>A0A9X3L7N4_9BACI</name>
<evidence type="ECO:0000313" key="8">
    <source>
        <dbReference type="Proteomes" id="UP001152172"/>
    </source>
</evidence>
<sequence length="183" mass="21298">MGEITIASIAAEKQDEIINDLMRAYGQDILQLVYAYVNNHAIAEDLTQEIFVKCYKSLDTYKGKSNIKTWLWRIAINHAKDYLKSWYNQRVKATEDTILSLSVSIDNVERTIIQQDEDAQLAQAVMQLPVKYREVIYLFYYEELAIKEIENVLEVKENTIKTRLRKGKALLKNILEGSTWMNV</sequence>
<evidence type="ECO:0000259" key="6">
    <source>
        <dbReference type="Pfam" id="PF08281"/>
    </source>
</evidence>
<evidence type="ECO:0000259" key="5">
    <source>
        <dbReference type="Pfam" id="PF04542"/>
    </source>
</evidence>
<evidence type="ECO:0000256" key="1">
    <source>
        <dbReference type="ARBA" id="ARBA00010641"/>
    </source>
</evidence>
<dbReference type="InterPro" id="IPR007627">
    <property type="entry name" value="RNA_pol_sigma70_r2"/>
</dbReference>
<keyword evidence="4" id="KW-0804">Transcription</keyword>
<dbReference type="GO" id="GO:0003677">
    <property type="term" value="F:DNA binding"/>
    <property type="evidence" value="ECO:0007669"/>
    <property type="project" value="InterPro"/>
</dbReference>
<proteinExistence type="inferred from homology"/>
<organism evidence="7 8">
    <name type="scientific">Psychrobacillus psychrodurans</name>
    <dbReference type="NCBI Taxonomy" id="126157"/>
    <lineage>
        <taxon>Bacteria</taxon>
        <taxon>Bacillati</taxon>
        <taxon>Bacillota</taxon>
        <taxon>Bacilli</taxon>
        <taxon>Bacillales</taxon>
        <taxon>Bacillaceae</taxon>
        <taxon>Psychrobacillus</taxon>
    </lineage>
</organism>
<dbReference type="Gene3D" id="1.10.1740.10">
    <property type="match status" value="1"/>
</dbReference>
<dbReference type="NCBIfam" id="NF006930">
    <property type="entry name" value="PRK09415.1"/>
    <property type="match status" value="1"/>
</dbReference>
<keyword evidence="3" id="KW-0731">Sigma factor</keyword>
<dbReference type="GO" id="GO:0016987">
    <property type="term" value="F:sigma factor activity"/>
    <property type="evidence" value="ECO:0007669"/>
    <property type="project" value="UniProtKB-KW"/>
</dbReference>
<comment type="caution">
    <text evidence="7">The sequence shown here is derived from an EMBL/GenBank/DDBJ whole genome shotgun (WGS) entry which is preliminary data.</text>
</comment>
<dbReference type="Gene3D" id="1.10.10.10">
    <property type="entry name" value="Winged helix-like DNA-binding domain superfamily/Winged helix DNA-binding domain"/>
    <property type="match status" value="1"/>
</dbReference>
<dbReference type="InterPro" id="IPR013324">
    <property type="entry name" value="RNA_pol_sigma_r3/r4-like"/>
</dbReference>
<dbReference type="SUPFAM" id="SSF88946">
    <property type="entry name" value="Sigma2 domain of RNA polymerase sigma factors"/>
    <property type="match status" value="1"/>
</dbReference>
<dbReference type="Proteomes" id="UP001152172">
    <property type="component" value="Unassembled WGS sequence"/>
</dbReference>
<reference evidence="7" key="1">
    <citation type="submission" date="2022-05" db="EMBL/GenBank/DDBJ databases">
        <authorList>
            <person name="Colautti A."/>
            <person name="Iacumin L."/>
        </authorList>
    </citation>
    <scope>NUCLEOTIDE SEQUENCE</scope>
    <source>
        <strain evidence="7">DSM 30747</strain>
    </source>
</reference>
<dbReference type="InterPro" id="IPR036388">
    <property type="entry name" value="WH-like_DNA-bd_sf"/>
</dbReference>
<dbReference type="Pfam" id="PF08281">
    <property type="entry name" value="Sigma70_r4_2"/>
    <property type="match status" value="1"/>
</dbReference>
<dbReference type="PANTHER" id="PTHR43133:SF60">
    <property type="entry name" value="RNA POLYMERASE SIGMA FACTOR SIGV"/>
    <property type="match status" value="1"/>
</dbReference>
<accession>A0A9X3L7N4</accession>